<feature type="region of interest" description="Disordered" evidence="1">
    <location>
        <begin position="177"/>
        <end position="212"/>
    </location>
</feature>
<dbReference type="Gramene" id="Kaladp0079s0117.1.v1.1">
    <property type="protein sequence ID" value="Kaladp0079s0117.1.v1.1"/>
    <property type="gene ID" value="Kaladp0079s0117.v1.1"/>
</dbReference>
<feature type="compositionally biased region" description="Polar residues" evidence="1">
    <location>
        <begin position="229"/>
        <end position="242"/>
    </location>
</feature>
<evidence type="ECO:0008006" key="4">
    <source>
        <dbReference type="Google" id="ProtNLM"/>
    </source>
</evidence>
<dbReference type="PANTHER" id="PTHR33929">
    <property type="entry name" value="MEMBRANE-ASSOCIATED KINASE REGULATOR 2-RELATED"/>
    <property type="match status" value="1"/>
</dbReference>
<evidence type="ECO:0000256" key="1">
    <source>
        <dbReference type="SAM" id="MobiDB-lite"/>
    </source>
</evidence>
<dbReference type="GO" id="GO:0005886">
    <property type="term" value="C:plasma membrane"/>
    <property type="evidence" value="ECO:0007669"/>
    <property type="project" value="InterPro"/>
</dbReference>
<dbReference type="Proteomes" id="UP000594263">
    <property type="component" value="Unplaced"/>
</dbReference>
<evidence type="ECO:0000313" key="3">
    <source>
        <dbReference type="Proteomes" id="UP000594263"/>
    </source>
</evidence>
<feature type="region of interest" description="Disordered" evidence="1">
    <location>
        <begin position="115"/>
        <end position="147"/>
    </location>
</feature>
<organism evidence="2 3">
    <name type="scientific">Kalanchoe fedtschenkoi</name>
    <name type="common">Lavender scallops</name>
    <name type="synonym">South American air plant</name>
    <dbReference type="NCBI Taxonomy" id="63787"/>
    <lineage>
        <taxon>Eukaryota</taxon>
        <taxon>Viridiplantae</taxon>
        <taxon>Streptophyta</taxon>
        <taxon>Embryophyta</taxon>
        <taxon>Tracheophyta</taxon>
        <taxon>Spermatophyta</taxon>
        <taxon>Magnoliopsida</taxon>
        <taxon>eudicotyledons</taxon>
        <taxon>Gunneridae</taxon>
        <taxon>Pentapetalae</taxon>
        <taxon>Saxifragales</taxon>
        <taxon>Crassulaceae</taxon>
        <taxon>Kalanchoe</taxon>
    </lineage>
</organism>
<proteinExistence type="predicted"/>
<reference evidence="2" key="1">
    <citation type="submission" date="2021-01" db="UniProtKB">
        <authorList>
            <consortium name="EnsemblPlants"/>
        </authorList>
    </citation>
    <scope>IDENTIFICATION</scope>
</reference>
<dbReference type="EnsemblPlants" id="Kaladp0079s0117.1.v1.1">
    <property type="protein sequence ID" value="Kaladp0079s0117.1.v1.1"/>
    <property type="gene ID" value="Kaladp0079s0117.v1.1"/>
</dbReference>
<evidence type="ECO:0000313" key="2">
    <source>
        <dbReference type="EnsemblPlants" id="Kaladp0079s0117.1.v1.1"/>
    </source>
</evidence>
<dbReference type="AlphaFoldDB" id="A0A7N0UNY2"/>
<keyword evidence="3" id="KW-1185">Reference proteome</keyword>
<accession>A0A7N0UNY2</accession>
<dbReference type="PANTHER" id="PTHR33929:SF1">
    <property type="entry name" value="MEMBRANE-ASSOCIATED KINASE REGULATOR 2-RELATED"/>
    <property type="match status" value="1"/>
</dbReference>
<sequence length="254" mass="28299">METLKNLNKFWRNSTLLPSATTTYSAAAAERVCDEKDEETEQEEEEEESFFELELVMLNCRRSETRGPSRDDSLCLSSVEMEGNMGRRVVPVEPDLKPHSPLKFKVSLFKKPKTEQAAPDLKISTLIRENSSSPEDPSPPTDPSKRDVMHKYLKLKLTRPFNVRVAKRSASVAAKSRLFETPAPEGGSRAQLGKSRSASSVSRRDDSLLEHDEGIQSAILHCKRSFNSSTAASMLSRPSSDSTEQDAVPMPNII</sequence>
<dbReference type="OMA" id="VCDEKDE"/>
<protein>
    <recommendedName>
        <fullName evidence="4">Membrane-associated kinase regulator 5</fullName>
    </recommendedName>
</protein>
<name>A0A7N0UNY2_KALFE</name>
<feature type="region of interest" description="Disordered" evidence="1">
    <location>
        <begin position="229"/>
        <end position="254"/>
    </location>
</feature>
<dbReference type="InterPro" id="IPR039619">
    <property type="entry name" value="MAKR2/5"/>
</dbReference>
<feature type="compositionally biased region" description="Basic and acidic residues" evidence="1">
    <location>
        <begin position="202"/>
        <end position="212"/>
    </location>
</feature>